<dbReference type="EMBL" id="JAKJLQ010000002">
    <property type="protein sequence ID" value="MDF6100050.1"/>
    <property type="molecule type" value="Genomic_DNA"/>
</dbReference>
<dbReference type="Proteomes" id="UP001213504">
    <property type="component" value="Chromosome"/>
</dbReference>
<dbReference type="InterPro" id="IPR022486">
    <property type="entry name" value="PPK2_PA0141"/>
</dbReference>
<comment type="subunit">
    <text evidence="4">Homotetramer.</text>
</comment>
<dbReference type="RefSeq" id="WP_058250637.1">
    <property type="nucleotide sequence ID" value="NZ_CBDRND010000003.1"/>
</dbReference>
<keyword evidence="3 4" id="KW-0418">Kinase</keyword>
<reference evidence="8" key="3">
    <citation type="submission" date="2023-04" db="EMBL/GenBank/DDBJ databases">
        <title>Complete genome sequence of a phthalic acid esters degrading bacterial strain.</title>
        <authorList>
            <person name="Weng L."/>
            <person name="Jia Y."/>
            <person name="Ren L."/>
        </authorList>
    </citation>
    <scope>NUCLEOTIDE SEQUENCE</scope>
    <source>
        <strain evidence="8">RL-LY01</strain>
    </source>
</reference>
<organism evidence="8 10">
    <name type="scientific">Gordonia hongkongensis</name>
    <dbReference type="NCBI Taxonomy" id="1701090"/>
    <lineage>
        <taxon>Bacteria</taxon>
        <taxon>Bacillati</taxon>
        <taxon>Actinomycetota</taxon>
        <taxon>Actinomycetes</taxon>
        <taxon>Mycobacteriales</taxon>
        <taxon>Gordoniaceae</taxon>
        <taxon>Gordonia</taxon>
    </lineage>
</organism>
<evidence type="ECO:0000256" key="4">
    <source>
        <dbReference type="RuleBase" id="RU369062"/>
    </source>
</evidence>
<dbReference type="PIRSF" id="PIRSF028756">
    <property type="entry name" value="PPK2_prd"/>
    <property type="match status" value="1"/>
</dbReference>
<evidence type="ECO:0000313" key="9">
    <source>
        <dbReference type="Proteomes" id="UP001152308"/>
    </source>
</evidence>
<comment type="function">
    <text evidence="4">Uses inorganic polyphosphate (polyP) as a donor to convert GDP to GTP or ADP to ATP.</text>
</comment>
<feature type="domain" description="Polyphosphate kinase-2-related" evidence="6">
    <location>
        <begin position="24"/>
        <end position="246"/>
    </location>
</feature>
<evidence type="ECO:0000313" key="10">
    <source>
        <dbReference type="Proteomes" id="UP001213504"/>
    </source>
</evidence>
<sequence length="277" mass="32012">MPDYSSSSGELRGPDHGGPAGPMSGKKYRKHLEPLHAELVAMQEWVRATGAKVCIVFEGRDTAGKGGVIKAITARVSPRVFRVVALPAPTEREKSQMYLQRYIPHLPAAGEVVIFDRSWYNRAGIERVLGFCTEKQAHQFLEQVPTVERSMVESGIILLKYWLEISEEQQTLRLQSRIDDPRKIWKLSDMDLASYSRWYDYSRARDEMFRFTDTGWAPWYVVSTDDKKRGRLNVIEHLLGQVPYTPLERPRIELPKRQKAKDYRPPEQALHWIPTPY</sequence>
<evidence type="ECO:0000259" key="6">
    <source>
        <dbReference type="Pfam" id="PF03976"/>
    </source>
</evidence>
<evidence type="ECO:0000256" key="2">
    <source>
        <dbReference type="ARBA" id="ARBA00022679"/>
    </source>
</evidence>
<dbReference type="GO" id="GO:0006793">
    <property type="term" value="P:phosphorus metabolic process"/>
    <property type="evidence" value="ECO:0007669"/>
    <property type="project" value="InterPro"/>
</dbReference>
<protein>
    <recommendedName>
        <fullName evidence="4">ADP/GDP-polyphosphate phosphotransferase</fullName>
        <ecNumber evidence="4">2.7.4.-</ecNumber>
    </recommendedName>
    <alternativeName>
        <fullName evidence="4">Polyphosphate kinase PPK2</fullName>
    </alternativeName>
</protein>
<dbReference type="AlphaFoldDB" id="A0AAX3TC92"/>
<dbReference type="EC" id="2.7.4.-" evidence="4"/>
<dbReference type="Gene3D" id="3.40.50.300">
    <property type="entry name" value="P-loop containing nucleotide triphosphate hydrolases"/>
    <property type="match status" value="1"/>
</dbReference>
<dbReference type="Proteomes" id="UP001152308">
    <property type="component" value="Unassembled WGS sequence"/>
</dbReference>
<evidence type="ECO:0000256" key="5">
    <source>
        <dbReference type="SAM" id="MobiDB-lite"/>
    </source>
</evidence>
<evidence type="ECO:0000256" key="1">
    <source>
        <dbReference type="ARBA" id="ARBA00009924"/>
    </source>
</evidence>
<keyword evidence="9" id="KW-1185">Reference proteome</keyword>
<dbReference type="SUPFAM" id="SSF52540">
    <property type="entry name" value="P-loop containing nucleoside triphosphate hydrolases"/>
    <property type="match status" value="1"/>
</dbReference>
<keyword evidence="2 4" id="KW-0808">Transferase</keyword>
<name>A0AAX3TC92_9ACTN</name>
<reference evidence="7" key="1">
    <citation type="journal article" date="2022" name="Data Brief">
        <title>Draft genome sequence data of Gordonia hongkongensis strain EUFUS-Z928 isolated from the octocoral Eunicea fusca.</title>
        <authorList>
            <person name="Sanchez-Suarez J."/>
            <person name="Diaz L."/>
            <person name="Melo-Bolivar J."/>
            <person name="Villamil L."/>
        </authorList>
    </citation>
    <scope>NUCLEOTIDE SEQUENCE</scope>
    <source>
        <strain evidence="7">EUFUS-Z928</strain>
    </source>
</reference>
<dbReference type="Pfam" id="PF03976">
    <property type="entry name" value="PPK2"/>
    <property type="match status" value="1"/>
</dbReference>
<evidence type="ECO:0000313" key="7">
    <source>
        <dbReference type="EMBL" id="MDF6100050.1"/>
    </source>
</evidence>
<accession>A0AAX3TC92</accession>
<comment type="similarity">
    <text evidence="1 4">Belongs to the polyphosphate kinase 2 (PPK2) family. Class I subfamily.</text>
</comment>
<dbReference type="PANTHER" id="PTHR34383:SF1">
    <property type="entry name" value="ADP-POLYPHOSPHATE PHOSPHOTRANSFERASE"/>
    <property type="match status" value="1"/>
</dbReference>
<evidence type="ECO:0000256" key="3">
    <source>
        <dbReference type="ARBA" id="ARBA00022777"/>
    </source>
</evidence>
<reference evidence="7" key="2">
    <citation type="submission" date="2022-01" db="EMBL/GenBank/DDBJ databases">
        <authorList>
            <person name="Sanchez-Suarez J."/>
            <person name="Villamil L."/>
            <person name="Diaz L.E."/>
        </authorList>
    </citation>
    <scope>NUCLEOTIDE SEQUENCE</scope>
    <source>
        <strain evidence="7">EUFUS-Z928</strain>
    </source>
</reference>
<feature type="region of interest" description="Disordered" evidence="5">
    <location>
        <begin position="1"/>
        <end position="27"/>
    </location>
</feature>
<gene>
    <name evidence="8" type="primary">ppk2</name>
    <name evidence="7" type="ORF">L2299_03180</name>
    <name evidence="8" type="ORF">P9A14_08135</name>
</gene>
<evidence type="ECO:0000313" key="8">
    <source>
        <dbReference type="EMBL" id="WFP26446.1"/>
    </source>
</evidence>
<dbReference type="InterPro" id="IPR027417">
    <property type="entry name" value="P-loop_NTPase"/>
</dbReference>
<dbReference type="EMBL" id="CP121270">
    <property type="protein sequence ID" value="WFP26446.1"/>
    <property type="molecule type" value="Genomic_DNA"/>
</dbReference>
<dbReference type="InterPro" id="IPR022488">
    <property type="entry name" value="PPK2-related"/>
</dbReference>
<dbReference type="NCBIfam" id="TIGR03707">
    <property type="entry name" value="PPK2_P_aer"/>
    <property type="match status" value="1"/>
</dbReference>
<dbReference type="GO" id="GO:0008976">
    <property type="term" value="F:polyphosphate kinase activity"/>
    <property type="evidence" value="ECO:0007669"/>
    <property type="project" value="UniProtKB-UniRule"/>
</dbReference>
<dbReference type="InterPro" id="IPR016898">
    <property type="entry name" value="Polyphosphate_phosphotransfera"/>
</dbReference>
<dbReference type="PANTHER" id="PTHR34383">
    <property type="entry name" value="POLYPHOSPHATE:AMP PHOSPHOTRANSFERASE-RELATED"/>
    <property type="match status" value="1"/>
</dbReference>
<proteinExistence type="inferred from homology"/>